<comment type="similarity">
    <text evidence="1">Belongs to the SCO1/2 family.</text>
</comment>
<dbReference type="Pfam" id="PF02630">
    <property type="entry name" value="SCO1-SenC"/>
    <property type="match status" value="1"/>
</dbReference>
<dbReference type="PANTHER" id="PTHR12151:SF25">
    <property type="entry name" value="LINALOOL DEHYDRATASE_ISOMERASE DOMAIN-CONTAINING PROTEIN"/>
    <property type="match status" value="1"/>
</dbReference>
<dbReference type="InterPro" id="IPR003782">
    <property type="entry name" value="SCO1/SenC"/>
</dbReference>
<feature type="transmembrane region" description="Helical" evidence="3">
    <location>
        <begin position="6"/>
        <end position="27"/>
    </location>
</feature>
<accession>A0ABQ5URF5</accession>
<protein>
    <submittedName>
        <fullName evidence="5">Electron transporter SCO1/SenC</fullName>
    </submittedName>
</protein>
<evidence type="ECO:0000256" key="2">
    <source>
        <dbReference type="ARBA" id="ARBA00023008"/>
    </source>
</evidence>
<keyword evidence="3" id="KW-0812">Transmembrane</keyword>
<dbReference type="InterPro" id="IPR036249">
    <property type="entry name" value="Thioredoxin-like_sf"/>
</dbReference>
<evidence type="ECO:0000256" key="1">
    <source>
        <dbReference type="ARBA" id="ARBA00010996"/>
    </source>
</evidence>
<evidence type="ECO:0000259" key="4">
    <source>
        <dbReference type="PROSITE" id="PS51352"/>
    </source>
</evidence>
<keyword evidence="3" id="KW-0472">Membrane</keyword>
<dbReference type="RefSeq" id="WP_284364307.1">
    <property type="nucleotide sequence ID" value="NZ_BSNI01000002.1"/>
</dbReference>
<name>A0ABQ5URF5_9HYPH</name>
<keyword evidence="6" id="KW-1185">Reference proteome</keyword>
<dbReference type="CDD" id="cd02968">
    <property type="entry name" value="SCO"/>
    <property type="match status" value="1"/>
</dbReference>
<gene>
    <name evidence="5" type="ORF">GCM10007879_21020</name>
</gene>
<dbReference type="InterPro" id="IPR013766">
    <property type="entry name" value="Thioredoxin_domain"/>
</dbReference>
<feature type="domain" description="Thioredoxin" evidence="4">
    <location>
        <begin position="35"/>
        <end position="197"/>
    </location>
</feature>
<evidence type="ECO:0000313" key="5">
    <source>
        <dbReference type="EMBL" id="GLQ17853.1"/>
    </source>
</evidence>
<proteinExistence type="inferred from homology"/>
<evidence type="ECO:0000313" key="6">
    <source>
        <dbReference type="Proteomes" id="UP001161405"/>
    </source>
</evidence>
<dbReference type="EMBL" id="BSNI01000002">
    <property type="protein sequence ID" value="GLQ17853.1"/>
    <property type="molecule type" value="Genomic_DNA"/>
</dbReference>
<sequence>MSLARVRLVLWGLVVVVGIAATLFTVFQQSQPKKPQAVQFGGDFTMQRAKGGEFTQADFKGKPTMLFFGYTFCPDVCPTTLYESTTWRTELGLTGDDVQIVFMSVDPERDTPEMLATYLTSFGDDLIGLTGTREQVDHVKKTFGVFAENVESEGASEYLVNHTATLFLLDRNGDLAGTIGFGENKDSALAKLKRLMDSNG</sequence>
<dbReference type="Gene3D" id="3.40.30.10">
    <property type="entry name" value="Glutaredoxin"/>
    <property type="match status" value="1"/>
</dbReference>
<keyword evidence="3" id="KW-1133">Transmembrane helix</keyword>
<dbReference type="SUPFAM" id="SSF52833">
    <property type="entry name" value="Thioredoxin-like"/>
    <property type="match status" value="1"/>
</dbReference>
<comment type="caution">
    <text evidence="5">The sequence shown here is derived from an EMBL/GenBank/DDBJ whole genome shotgun (WGS) entry which is preliminary data.</text>
</comment>
<organism evidence="5 6">
    <name type="scientific">Maritalea porphyrae</name>
    <dbReference type="NCBI Taxonomy" id="880732"/>
    <lineage>
        <taxon>Bacteria</taxon>
        <taxon>Pseudomonadati</taxon>
        <taxon>Pseudomonadota</taxon>
        <taxon>Alphaproteobacteria</taxon>
        <taxon>Hyphomicrobiales</taxon>
        <taxon>Devosiaceae</taxon>
        <taxon>Maritalea</taxon>
    </lineage>
</organism>
<reference evidence="5" key="2">
    <citation type="submission" date="2023-01" db="EMBL/GenBank/DDBJ databases">
        <title>Draft genome sequence of Maritalea porphyrae strain NBRC 107169.</title>
        <authorList>
            <person name="Sun Q."/>
            <person name="Mori K."/>
        </authorList>
    </citation>
    <scope>NUCLEOTIDE SEQUENCE</scope>
    <source>
        <strain evidence="5">NBRC 107169</strain>
    </source>
</reference>
<reference evidence="5" key="1">
    <citation type="journal article" date="2014" name="Int. J. Syst. Evol. Microbiol.">
        <title>Complete genome of a new Firmicutes species belonging to the dominant human colonic microbiota ('Ruminococcus bicirculans') reveals two chromosomes and a selective capacity to utilize plant glucans.</title>
        <authorList>
            <consortium name="NISC Comparative Sequencing Program"/>
            <person name="Wegmann U."/>
            <person name="Louis P."/>
            <person name="Goesmann A."/>
            <person name="Henrissat B."/>
            <person name="Duncan S.H."/>
            <person name="Flint H.J."/>
        </authorList>
    </citation>
    <scope>NUCLEOTIDE SEQUENCE</scope>
    <source>
        <strain evidence="5">NBRC 107169</strain>
    </source>
</reference>
<keyword evidence="2" id="KW-0186">Copper</keyword>
<dbReference type="PANTHER" id="PTHR12151">
    <property type="entry name" value="ELECTRON TRANSPORT PROTIN SCO1/SENC FAMILY MEMBER"/>
    <property type="match status" value="1"/>
</dbReference>
<evidence type="ECO:0000256" key="3">
    <source>
        <dbReference type="SAM" id="Phobius"/>
    </source>
</evidence>
<dbReference type="Proteomes" id="UP001161405">
    <property type="component" value="Unassembled WGS sequence"/>
</dbReference>
<dbReference type="PROSITE" id="PS51352">
    <property type="entry name" value="THIOREDOXIN_2"/>
    <property type="match status" value="1"/>
</dbReference>